<sequence>MKESRPSNTFRGLPLTPEQDSEIRHYIHTRERNGAQWDTPELAAMLADMLDPPELAIEERQSIDDCTRTEHATALEGADAESPPSTAGRDAT</sequence>
<gene>
    <name evidence="2" type="ORF">HAV22_08915</name>
</gene>
<organism evidence="2 3">
    <name type="scientific">Telluria antibiotica</name>
    <dbReference type="NCBI Taxonomy" id="2717319"/>
    <lineage>
        <taxon>Bacteria</taxon>
        <taxon>Pseudomonadati</taxon>
        <taxon>Pseudomonadota</taxon>
        <taxon>Betaproteobacteria</taxon>
        <taxon>Burkholderiales</taxon>
        <taxon>Oxalobacteraceae</taxon>
        <taxon>Telluria group</taxon>
        <taxon>Telluria</taxon>
    </lineage>
</organism>
<evidence type="ECO:0000313" key="3">
    <source>
        <dbReference type="Proteomes" id="UP000716322"/>
    </source>
</evidence>
<reference evidence="2 3" key="1">
    <citation type="submission" date="2020-03" db="EMBL/GenBank/DDBJ databases">
        <title>Genome sequence of strain Massilia sp. TW-1.</title>
        <authorList>
            <person name="Chaudhary D.K."/>
        </authorList>
    </citation>
    <scope>NUCLEOTIDE SEQUENCE [LARGE SCALE GENOMIC DNA]</scope>
    <source>
        <strain evidence="2 3">TW-1</strain>
    </source>
</reference>
<name>A0ABX0P9Y5_9BURK</name>
<dbReference type="RefSeq" id="WP_166858168.1">
    <property type="nucleotide sequence ID" value="NZ_JAAQOM010000004.1"/>
</dbReference>
<keyword evidence="3" id="KW-1185">Reference proteome</keyword>
<dbReference type="EMBL" id="JAAQOM010000004">
    <property type="protein sequence ID" value="NIA53775.1"/>
    <property type="molecule type" value="Genomic_DNA"/>
</dbReference>
<accession>A0ABX0P9Y5</accession>
<protein>
    <submittedName>
        <fullName evidence="2">Uncharacterized protein</fullName>
    </submittedName>
</protein>
<feature type="region of interest" description="Disordered" evidence="1">
    <location>
        <begin position="69"/>
        <end position="92"/>
    </location>
</feature>
<dbReference type="Proteomes" id="UP000716322">
    <property type="component" value="Unassembled WGS sequence"/>
</dbReference>
<proteinExistence type="predicted"/>
<evidence type="ECO:0000313" key="2">
    <source>
        <dbReference type="EMBL" id="NIA53775.1"/>
    </source>
</evidence>
<evidence type="ECO:0000256" key="1">
    <source>
        <dbReference type="SAM" id="MobiDB-lite"/>
    </source>
</evidence>
<comment type="caution">
    <text evidence="2">The sequence shown here is derived from an EMBL/GenBank/DDBJ whole genome shotgun (WGS) entry which is preliminary data.</text>
</comment>